<evidence type="ECO:0000256" key="5">
    <source>
        <dbReference type="ARBA" id="ARBA00022692"/>
    </source>
</evidence>
<proteinExistence type="inferred from homology"/>
<evidence type="ECO:0000313" key="12">
    <source>
        <dbReference type="EMBL" id="MBD8063450.1"/>
    </source>
</evidence>
<dbReference type="InterPro" id="IPR055348">
    <property type="entry name" value="DctQ"/>
</dbReference>
<protein>
    <submittedName>
        <fullName evidence="12">TRAP transporter small permease</fullName>
    </submittedName>
</protein>
<keyword evidence="3" id="KW-1003">Cell membrane</keyword>
<sequence length="210" mass="22855">MDSAKKVLDRVLYWITVILFALLVVIVVWQVFSRQVLGDPSTWTEEGARLTFVWLGLFAAAFVFGERGHIAVEYVARKLPVGGEKVLAILVQVIVLAFAVIVLVWGGWRASDNAWLQNLSALPFTLGQMYLALPISGVLIAFYSLYYIQAVARGTQAPYGDHSDEEDGAAAGTEPEAVRAANLEVDSILLKPDNTPDTPGDHQAGPKTEA</sequence>
<comment type="caution">
    <text evidence="12">The sequence shown here is derived from an EMBL/GenBank/DDBJ whole genome shotgun (WGS) entry which is preliminary data.</text>
</comment>
<keyword evidence="7 10" id="KW-0472">Membrane</keyword>
<dbReference type="Proteomes" id="UP000661894">
    <property type="component" value="Unassembled WGS sequence"/>
</dbReference>
<organism evidence="12 13">
    <name type="scientific">Oceanitalea stevensii</name>
    <dbReference type="NCBI Taxonomy" id="2763072"/>
    <lineage>
        <taxon>Bacteria</taxon>
        <taxon>Bacillati</taxon>
        <taxon>Actinomycetota</taxon>
        <taxon>Actinomycetes</taxon>
        <taxon>Micrococcales</taxon>
        <taxon>Bogoriellaceae</taxon>
        <taxon>Georgenia</taxon>
    </lineage>
</organism>
<evidence type="ECO:0000256" key="9">
    <source>
        <dbReference type="SAM" id="MobiDB-lite"/>
    </source>
</evidence>
<evidence type="ECO:0000259" key="11">
    <source>
        <dbReference type="Pfam" id="PF04290"/>
    </source>
</evidence>
<comment type="subcellular location">
    <subcellularLocation>
        <location evidence="1">Cell inner membrane</location>
        <topology evidence="1">Multi-pass membrane protein</topology>
    </subcellularLocation>
</comment>
<dbReference type="Pfam" id="PF04290">
    <property type="entry name" value="DctQ"/>
    <property type="match status" value="1"/>
</dbReference>
<gene>
    <name evidence="12" type="ORF">H9624_14095</name>
</gene>
<dbReference type="EMBL" id="JACSPO010000011">
    <property type="protein sequence ID" value="MBD8063450.1"/>
    <property type="molecule type" value="Genomic_DNA"/>
</dbReference>
<keyword evidence="2" id="KW-0813">Transport</keyword>
<feature type="domain" description="Tripartite ATP-independent periplasmic transporters DctQ component" evidence="11">
    <location>
        <begin position="23"/>
        <end position="146"/>
    </location>
</feature>
<evidence type="ECO:0000256" key="3">
    <source>
        <dbReference type="ARBA" id="ARBA00022475"/>
    </source>
</evidence>
<comment type="similarity">
    <text evidence="8">Belongs to the TRAP transporter small permease family.</text>
</comment>
<feature type="transmembrane region" description="Helical" evidence="10">
    <location>
        <begin position="86"/>
        <end position="108"/>
    </location>
</feature>
<keyword evidence="5 10" id="KW-0812">Transmembrane</keyword>
<evidence type="ECO:0000313" key="13">
    <source>
        <dbReference type="Proteomes" id="UP000661894"/>
    </source>
</evidence>
<evidence type="ECO:0000256" key="6">
    <source>
        <dbReference type="ARBA" id="ARBA00022989"/>
    </source>
</evidence>
<keyword evidence="6 10" id="KW-1133">Transmembrane helix</keyword>
<feature type="region of interest" description="Disordered" evidence="9">
    <location>
        <begin position="189"/>
        <end position="210"/>
    </location>
</feature>
<dbReference type="InterPro" id="IPR007387">
    <property type="entry name" value="TRAP_DctQ"/>
</dbReference>
<evidence type="ECO:0000256" key="7">
    <source>
        <dbReference type="ARBA" id="ARBA00023136"/>
    </source>
</evidence>
<keyword evidence="4" id="KW-0997">Cell inner membrane</keyword>
<dbReference type="PANTHER" id="PTHR35011">
    <property type="entry name" value="2,3-DIKETO-L-GULONATE TRAP TRANSPORTER SMALL PERMEASE PROTEIN YIAM"/>
    <property type="match status" value="1"/>
</dbReference>
<feature type="transmembrane region" description="Helical" evidence="10">
    <location>
        <begin position="47"/>
        <end position="65"/>
    </location>
</feature>
<evidence type="ECO:0000256" key="8">
    <source>
        <dbReference type="ARBA" id="ARBA00038436"/>
    </source>
</evidence>
<dbReference type="PANTHER" id="PTHR35011:SF2">
    <property type="entry name" value="2,3-DIKETO-L-GULONATE TRAP TRANSPORTER SMALL PERMEASE PROTEIN YIAM"/>
    <property type="match status" value="1"/>
</dbReference>
<accession>A0ABR8Z5B5</accession>
<evidence type="ECO:0000256" key="10">
    <source>
        <dbReference type="SAM" id="Phobius"/>
    </source>
</evidence>
<keyword evidence="13" id="KW-1185">Reference proteome</keyword>
<evidence type="ECO:0000256" key="2">
    <source>
        <dbReference type="ARBA" id="ARBA00022448"/>
    </source>
</evidence>
<evidence type="ECO:0000256" key="4">
    <source>
        <dbReference type="ARBA" id="ARBA00022519"/>
    </source>
</evidence>
<name>A0ABR8Z5B5_9MICO</name>
<feature type="transmembrane region" description="Helical" evidence="10">
    <location>
        <begin position="128"/>
        <end position="148"/>
    </location>
</feature>
<dbReference type="RefSeq" id="WP_251840553.1">
    <property type="nucleotide sequence ID" value="NZ_JACSPO010000011.1"/>
</dbReference>
<feature type="transmembrane region" description="Helical" evidence="10">
    <location>
        <begin position="12"/>
        <end position="32"/>
    </location>
</feature>
<evidence type="ECO:0000256" key="1">
    <source>
        <dbReference type="ARBA" id="ARBA00004429"/>
    </source>
</evidence>
<reference evidence="12 13" key="1">
    <citation type="submission" date="2020-08" db="EMBL/GenBank/DDBJ databases">
        <title>A Genomic Blueprint of the Chicken Gut Microbiome.</title>
        <authorList>
            <person name="Gilroy R."/>
            <person name="Ravi A."/>
            <person name="Getino M."/>
            <person name="Pursley I."/>
            <person name="Horton D.L."/>
            <person name="Alikhan N.-F."/>
            <person name="Baker D."/>
            <person name="Gharbi K."/>
            <person name="Hall N."/>
            <person name="Watson M."/>
            <person name="Adriaenssens E.M."/>
            <person name="Foster-Nyarko E."/>
            <person name="Jarju S."/>
            <person name="Secka A."/>
            <person name="Antonio M."/>
            <person name="Oren A."/>
            <person name="Chaudhuri R."/>
            <person name="La Ragione R.M."/>
            <person name="Hildebrand F."/>
            <person name="Pallen M.J."/>
        </authorList>
    </citation>
    <scope>NUCLEOTIDE SEQUENCE [LARGE SCALE GENOMIC DNA]</scope>
    <source>
        <strain evidence="12 13">Sa1BUA1</strain>
    </source>
</reference>